<dbReference type="Proteomes" id="UP000019402">
    <property type="component" value="Unassembled WGS sequence"/>
</dbReference>
<gene>
    <name evidence="1" type="ORF">JCM21142_52310</name>
</gene>
<evidence type="ECO:0008006" key="3">
    <source>
        <dbReference type="Google" id="ProtNLM"/>
    </source>
</evidence>
<dbReference type="AlphaFoldDB" id="W7YGW1"/>
<evidence type="ECO:0000313" key="2">
    <source>
        <dbReference type="Proteomes" id="UP000019402"/>
    </source>
</evidence>
<dbReference type="RefSeq" id="WP_044213159.1">
    <property type="nucleotide sequence ID" value="NZ_BAMD01000027.1"/>
</dbReference>
<evidence type="ECO:0000313" key="1">
    <source>
        <dbReference type="EMBL" id="GAF03631.1"/>
    </source>
</evidence>
<comment type="caution">
    <text evidence="1">The sequence shown here is derived from an EMBL/GenBank/DDBJ whole genome shotgun (WGS) entry which is preliminary data.</text>
</comment>
<proteinExistence type="predicted"/>
<reference evidence="1 2" key="1">
    <citation type="journal article" date="2014" name="Genome Announc.">
        <title>Draft Genome Sequence of Cytophaga fermentans JCM 21142T, a Facultative Anaerobe Isolated from Marine Mud.</title>
        <authorList>
            <person name="Starns D."/>
            <person name="Oshima K."/>
            <person name="Suda W."/>
            <person name="Iino T."/>
            <person name="Yuki M."/>
            <person name="Inoue J."/>
            <person name="Kitamura K."/>
            <person name="Iida T."/>
            <person name="Darby A."/>
            <person name="Hattori M."/>
            <person name="Ohkuma M."/>
        </authorList>
    </citation>
    <scope>NUCLEOTIDE SEQUENCE [LARGE SCALE GENOMIC DNA]</scope>
    <source>
        <strain evidence="1 2">JCM 21142</strain>
    </source>
</reference>
<sequence length="169" mass="18962">MKYILILLLGIGTLEACENPYEEVSKSKTYAGDPFVSLSSEQATIKLGVSESSNHTMEAGVFKDSLVLSHVLEDDLYVELEMVEDESLGDLDTHFTFQEIVYIAAGTNYGYFDVSGLDIPEDDISKYKLALRIKEVNIEALLPACMVSKKKMRNVKNVLRLTHFRIKSD</sequence>
<protein>
    <recommendedName>
        <fullName evidence="3">DUF1735 domain-containing protein</fullName>
    </recommendedName>
</protein>
<dbReference type="STRING" id="869213.GCA_000517085_01725"/>
<organism evidence="1 2">
    <name type="scientific">Saccharicrinis fermentans DSM 9555 = JCM 21142</name>
    <dbReference type="NCBI Taxonomy" id="869213"/>
    <lineage>
        <taxon>Bacteria</taxon>
        <taxon>Pseudomonadati</taxon>
        <taxon>Bacteroidota</taxon>
        <taxon>Bacteroidia</taxon>
        <taxon>Marinilabiliales</taxon>
        <taxon>Marinilabiliaceae</taxon>
        <taxon>Saccharicrinis</taxon>
    </lineage>
</organism>
<dbReference type="EMBL" id="BAMD01000027">
    <property type="protein sequence ID" value="GAF03631.1"/>
    <property type="molecule type" value="Genomic_DNA"/>
</dbReference>
<dbReference type="OrthoDB" id="1120709at2"/>
<accession>W7YGW1</accession>
<name>W7YGW1_9BACT</name>
<keyword evidence="2" id="KW-1185">Reference proteome</keyword>